<name>A0A2T7BIJ1_9BACT</name>
<protein>
    <recommendedName>
        <fullName evidence="3">SWIM-type domain-containing protein</fullName>
    </recommendedName>
</protein>
<dbReference type="PROSITE" id="PS50966">
    <property type="entry name" value="ZF_SWIM"/>
    <property type="match status" value="1"/>
</dbReference>
<reference evidence="4 5" key="1">
    <citation type="submission" date="2018-04" db="EMBL/GenBank/DDBJ databases">
        <title>Chitinophaga fuyangensis sp. nov., isolated from soil in a chemical factory.</title>
        <authorList>
            <person name="Chen K."/>
        </authorList>
    </citation>
    <scope>NUCLEOTIDE SEQUENCE [LARGE SCALE GENOMIC DNA]</scope>
    <source>
        <strain evidence="4 5">LY-1</strain>
    </source>
</reference>
<keyword evidence="1" id="KW-0862">Zinc</keyword>
<accession>A0A2T7BIJ1</accession>
<feature type="domain" description="SWIM-type" evidence="3">
    <location>
        <begin position="52"/>
        <end position="85"/>
    </location>
</feature>
<dbReference type="OrthoDB" id="9816340at2"/>
<evidence type="ECO:0000313" key="5">
    <source>
        <dbReference type="Proteomes" id="UP000244450"/>
    </source>
</evidence>
<keyword evidence="1" id="KW-0863">Zinc-finger</keyword>
<keyword evidence="5" id="KW-1185">Reference proteome</keyword>
<dbReference type="InterPro" id="IPR007527">
    <property type="entry name" value="Znf_SWIM"/>
</dbReference>
<evidence type="ECO:0000256" key="1">
    <source>
        <dbReference type="PROSITE-ProRule" id="PRU00325"/>
    </source>
</evidence>
<dbReference type="RefSeq" id="WP_108687909.1">
    <property type="nucleotide sequence ID" value="NZ_QCYK01000002.1"/>
</dbReference>
<comment type="caution">
    <text evidence="4">The sequence shown here is derived from an EMBL/GenBank/DDBJ whole genome shotgun (WGS) entry which is preliminary data.</text>
</comment>
<evidence type="ECO:0000259" key="3">
    <source>
        <dbReference type="PROSITE" id="PS50966"/>
    </source>
</evidence>
<dbReference type="GO" id="GO:0008270">
    <property type="term" value="F:zinc ion binding"/>
    <property type="evidence" value="ECO:0007669"/>
    <property type="project" value="UniProtKB-KW"/>
</dbReference>
<dbReference type="Proteomes" id="UP000244450">
    <property type="component" value="Unassembled WGS sequence"/>
</dbReference>
<evidence type="ECO:0000313" key="4">
    <source>
        <dbReference type="EMBL" id="PUZ26072.1"/>
    </source>
</evidence>
<dbReference type="Pfam" id="PF04434">
    <property type="entry name" value="SWIM"/>
    <property type="match status" value="1"/>
</dbReference>
<keyword evidence="1" id="KW-0479">Metal-binding</keyword>
<sequence>MNLTEEQIMAMAPDDAAKKAGLSLASPAKWVAKGAGNTALWGLCQGSGSKPYQTQVDLSDFATKCSCPSRKFPCKHGLGLLLLYARQQAIFTDTATPGWVTDWLQKRNDRQEKKTEKASKPVDEATRQKRQDARHQKVTDGIEELLRWTRDLLHNGMVQLPEKGPAFIDNMGRRMIDAQAPGLAGLLKELSDINFYRDGWPSEALDQLARIYMVAKGYQHIDTLPENLQQDIRTLIGYPQSQDALKALPGLRDQWFVLARETAKEDQLTVERNWLYGLQSQRYALVLQFFVRNQQPTFSALPGMLLDAELVYYPSATPQRAMVKMQYGSKDRGTIHGLPNWLAVLQTQAAMQSRQPFATQYPFIVQGLRAVRQADQWFLQDEEGQCMQLAAPFTGLWKWLSLSGGMPLQTAVIGKGNTYRLLGTWSNNDYKLLYANVE</sequence>
<feature type="region of interest" description="Disordered" evidence="2">
    <location>
        <begin position="107"/>
        <end position="136"/>
    </location>
</feature>
<organism evidence="4 5">
    <name type="scientific">Chitinophaga parva</name>
    <dbReference type="NCBI Taxonomy" id="2169414"/>
    <lineage>
        <taxon>Bacteria</taxon>
        <taxon>Pseudomonadati</taxon>
        <taxon>Bacteroidota</taxon>
        <taxon>Chitinophagia</taxon>
        <taxon>Chitinophagales</taxon>
        <taxon>Chitinophagaceae</taxon>
        <taxon>Chitinophaga</taxon>
    </lineage>
</organism>
<dbReference type="AlphaFoldDB" id="A0A2T7BIJ1"/>
<gene>
    <name evidence="4" type="ORF">DCC81_17680</name>
</gene>
<proteinExistence type="predicted"/>
<evidence type="ECO:0000256" key="2">
    <source>
        <dbReference type="SAM" id="MobiDB-lite"/>
    </source>
</evidence>
<dbReference type="EMBL" id="QCYK01000002">
    <property type="protein sequence ID" value="PUZ26072.1"/>
    <property type="molecule type" value="Genomic_DNA"/>
</dbReference>